<keyword evidence="5" id="KW-0328">Glycosyltransferase</keyword>
<proteinExistence type="inferred from homology"/>
<evidence type="ECO:0000256" key="7">
    <source>
        <dbReference type="ARBA" id="ARBA00022692"/>
    </source>
</evidence>
<feature type="domain" description="Fringe-like glycosyltransferase" evidence="12">
    <location>
        <begin position="207"/>
        <end position="314"/>
    </location>
</feature>
<reference evidence="13" key="1">
    <citation type="journal article" date="2020" name="Stud. Mycol.">
        <title>101 Dothideomycetes genomes: a test case for predicting lifestyles and emergence of pathogens.</title>
        <authorList>
            <person name="Haridas S."/>
            <person name="Albert R."/>
            <person name="Binder M."/>
            <person name="Bloem J."/>
            <person name="Labutti K."/>
            <person name="Salamov A."/>
            <person name="Andreopoulos B."/>
            <person name="Baker S."/>
            <person name="Barry K."/>
            <person name="Bills G."/>
            <person name="Bluhm B."/>
            <person name="Cannon C."/>
            <person name="Castanera R."/>
            <person name="Culley D."/>
            <person name="Daum C."/>
            <person name="Ezra D."/>
            <person name="Gonzalez J."/>
            <person name="Henrissat B."/>
            <person name="Kuo A."/>
            <person name="Liang C."/>
            <person name="Lipzen A."/>
            <person name="Lutzoni F."/>
            <person name="Magnuson J."/>
            <person name="Mondo S."/>
            <person name="Nolan M."/>
            <person name="Ohm R."/>
            <person name="Pangilinan J."/>
            <person name="Park H.-J."/>
            <person name="Ramirez L."/>
            <person name="Alfaro M."/>
            <person name="Sun H."/>
            <person name="Tritt A."/>
            <person name="Yoshinaga Y."/>
            <person name="Zwiers L.-H."/>
            <person name="Turgeon B."/>
            <person name="Goodwin S."/>
            <person name="Spatafora J."/>
            <person name="Crous P."/>
            <person name="Grigoriev I."/>
        </authorList>
    </citation>
    <scope>NUCLEOTIDE SEQUENCE</scope>
    <source>
        <strain evidence="13">CBS 113389</strain>
    </source>
</reference>
<accession>A0A6A6PWQ1</accession>
<dbReference type="PANTHER" id="PTHR23033">
    <property type="entry name" value="BETA1,3-GALACTOSYLTRANSFERASE"/>
    <property type="match status" value="1"/>
</dbReference>
<gene>
    <name evidence="13" type="ORF">BDY17DRAFT_295127</name>
</gene>
<evidence type="ECO:0000256" key="9">
    <source>
        <dbReference type="ARBA" id="ARBA00022968"/>
    </source>
</evidence>
<evidence type="ECO:0000256" key="1">
    <source>
        <dbReference type="ARBA" id="ARBA00004606"/>
    </source>
</evidence>
<evidence type="ECO:0000256" key="8">
    <source>
        <dbReference type="ARBA" id="ARBA00022741"/>
    </source>
</evidence>
<evidence type="ECO:0000256" key="4">
    <source>
        <dbReference type="ARBA" id="ARBA00012557"/>
    </source>
</evidence>
<dbReference type="InterPro" id="IPR026050">
    <property type="entry name" value="C1GALT1/C1GALT1_chp1"/>
</dbReference>
<name>A0A6A6PWQ1_9PEZI</name>
<dbReference type="GO" id="GO:0016263">
    <property type="term" value="F:glycoprotein-N-acetylgalactosamine 3-beta-galactosyltransferase activity"/>
    <property type="evidence" value="ECO:0007669"/>
    <property type="project" value="UniProtKB-EC"/>
</dbReference>
<dbReference type="OrthoDB" id="414175at2759"/>
<dbReference type="RefSeq" id="XP_033590734.1">
    <property type="nucleotide sequence ID" value="XM_033733248.1"/>
</dbReference>
<evidence type="ECO:0000256" key="3">
    <source>
        <dbReference type="ARBA" id="ARBA00006462"/>
    </source>
</evidence>
<dbReference type="Gene3D" id="3.90.550.50">
    <property type="match status" value="1"/>
</dbReference>
<evidence type="ECO:0000313" key="13">
    <source>
        <dbReference type="EMBL" id="KAF2484164.1"/>
    </source>
</evidence>
<dbReference type="InterPro" id="IPR003378">
    <property type="entry name" value="Fringe-like_glycosylTrfase"/>
</dbReference>
<evidence type="ECO:0000256" key="6">
    <source>
        <dbReference type="ARBA" id="ARBA00022679"/>
    </source>
</evidence>
<dbReference type="GO" id="GO:0016020">
    <property type="term" value="C:membrane"/>
    <property type="evidence" value="ECO:0007669"/>
    <property type="project" value="UniProtKB-SubCell"/>
</dbReference>
<evidence type="ECO:0000256" key="11">
    <source>
        <dbReference type="ARBA" id="ARBA00023136"/>
    </source>
</evidence>
<keyword evidence="7" id="KW-0812">Transmembrane</keyword>
<dbReference type="GeneID" id="54474250"/>
<dbReference type="Proteomes" id="UP000799767">
    <property type="component" value="Unassembled WGS sequence"/>
</dbReference>
<keyword evidence="9" id="KW-0735">Signal-anchor</keyword>
<keyword evidence="14" id="KW-1185">Reference proteome</keyword>
<organism evidence="13 14">
    <name type="scientific">Neohortaea acidophila</name>
    <dbReference type="NCBI Taxonomy" id="245834"/>
    <lineage>
        <taxon>Eukaryota</taxon>
        <taxon>Fungi</taxon>
        <taxon>Dikarya</taxon>
        <taxon>Ascomycota</taxon>
        <taxon>Pezizomycotina</taxon>
        <taxon>Dothideomycetes</taxon>
        <taxon>Dothideomycetidae</taxon>
        <taxon>Mycosphaerellales</taxon>
        <taxon>Teratosphaeriaceae</taxon>
        <taxon>Neohortaea</taxon>
    </lineage>
</organism>
<dbReference type="PANTHER" id="PTHR23033:SF47">
    <property type="entry name" value="APPLE DOMAIN-CONTAINING PROTEIN-RELATED"/>
    <property type="match status" value="1"/>
</dbReference>
<evidence type="ECO:0000259" key="12">
    <source>
        <dbReference type="Pfam" id="PF02434"/>
    </source>
</evidence>
<evidence type="ECO:0000256" key="5">
    <source>
        <dbReference type="ARBA" id="ARBA00022676"/>
    </source>
</evidence>
<evidence type="ECO:0000256" key="10">
    <source>
        <dbReference type="ARBA" id="ARBA00022989"/>
    </source>
</evidence>
<dbReference type="Pfam" id="PF02434">
    <property type="entry name" value="Fringe"/>
    <property type="match status" value="1"/>
</dbReference>
<dbReference type="EC" id="2.4.1.122" evidence="4"/>
<keyword evidence="8" id="KW-0547">Nucleotide-binding</keyword>
<protein>
    <recommendedName>
        <fullName evidence="4">N-acetylgalactosaminide beta-1,3-galactosyltransferase</fullName>
        <ecNumber evidence="4">2.4.1.122</ecNumber>
    </recommendedName>
</protein>
<keyword evidence="11" id="KW-0472">Membrane</keyword>
<dbReference type="GO" id="GO:0000166">
    <property type="term" value="F:nucleotide binding"/>
    <property type="evidence" value="ECO:0007669"/>
    <property type="project" value="UniProtKB-KW"/>
</dbReference>
<dbReference type="AlphaFoldDB" id="A0A6A6PWQ1"/>
<evidence type="ECO:0000313" key="14">
    <source>
        <dbReference type="Proteomes" id="UP000799767"/>
    </source>
</evidence>
<comment type="similarity">
    <text evidence="3">Belongs to the glycosyltransferase 31 family. Beta3-Gal-T subfamily.</text>
</comment>
<keyword evidence="6" id="KW-0808">Transferase</keyword>
<comment type="pathway">
    <text evidence="2">Protein modification; protein glycosylation.</text>
</comment>
<evidence type="ECO:0000256" key="2">
    <source>
        <dbReference type="ARBA" id="ARBA00004922"/>
    </source>
</evidence>
<comment type="subcellular location">
    <subcellularLocation>
        <location evidence="1">Membrane</location>
        <topology evidence="1">Single-pass type II membrane protein</topology>
    </subcellularLocation>
</comment>
<sequence length="486" mass="54814">MLGTRGVRRLLRVGLLTLIATCIFLALRVWTAREPPSLWEQASLAPPTITHDWSPDGRAQSFRTPEAAHRAPKLTRASYCDAVNISNIVVITKTGAIEAKAKLPPQLSTCLSCVPDPLIFSDLDQTLGTYQIHDVLSRVGGEGTYRNEDFDLYYQQKDLASRGREADIPALASLPIASPDWRTIGKSAGWGLDKYKFLHMIDRAWEYQPDKDWYVFIETDTYLSLPNLAAFLATQDPTERWYFGNAVRMYERDIVFHFAHGGSGFILSGATVRDFAVTHKGLAVKHDWRFRVAWFGDYVLANTFDEVLKLQVTNLLPMLQSDNPANVPFAADTWCKPVITLHYIDAAHFQQLFDFEKARDFAGFMYKNLYPLVFPSGAPPTWMEMWDNGSDNDAYAIVPTSDSETKIVRDRHNSFTACKTACREVEECLQFSFHSAKAKRSECFMSKSIRLGKKFVDMEAEGAVVHSGWVGERVGQWVEGHAECPA</sequence>
<dbReference type="EMBL" id="MU001634">
    <property type="protein sequence ID" value="KAF2484164.1"/>
    <property type="molecule type" value="Genomic_DNA"/>
</dbReference>
<keyword evidence="10" id="KW-1133">Transmembrane helix</keyword>